<evidence type="ECO:0000256" key="3">
    <source>
        <dbReference type="ARBA" id="ARBA00004174"/>
    </source>
</evidence>
<dbReference type="GO" id="GO:0020037">
    <property type="term" value="F:heme binding"/>
    <property type="evidence" value="ECO:0007669"/>
    <property type="project" value="InterPro"/>
</dbReference>
<evidence type="ECO:0000256" key="8">
    <source>
        <dbReference type="ARBA" id="ARBA00022824"/>
    </source>
</evidence>
<gene>
    <name evidence="17" type="primary">100123538</name>
</gene>
<keyword evidence="10 15" id="KW-0560">Oxidoreductase</keyword>
<comment type="function">
    <text evidence="2">May be involved in the metabolism of insect hormones and in the breakdown of synthetic insecticides.</text>
</comment>
<keyword evidence="12 15" id="KW-0503">Monooxygenase</keyword>
<protein>
    <recommendedName>
        <fullName evidence="19">Cytochrome P450</fullName>
    </recommendedName>
</protein>
<dbReference type="InterPro" id="IPR017972">
    <property type="entry name" value="Cyt_P450_CS"/>
</dbReference>
<dbReference type="PANTHER" id="PTHR24291">
    <property type="entry name" value="CYTOCHROME P450 FAMILY 4"/>
    <property type="match status" value="1"/>
</dbReference>
<dbReference type="GO" id="GO:0016705">
    <property type="term" value="F:oxidoreductase activity, acting on paired donors, with incorporation or reduction of molecular oxygen"/>
    <property type="evidence" value="ECO:0007669"/>
    <property type="project" value="InterPro"/>
</dbReference>
<keyword evidence="13 16" id="KW-0472">Membrane</keyword>
<feature type="transmembrane region" description="Helical" evidence="16">
    <location>
        <begin position="17"/>
        <end position="34"/>
    </location>
</feature>
<dbReference type="InterPro" id="IPR036396">
    <property type="entry name" value="Cyt_P450_sf"/>
</dbReference>
<proteinExistence type="inferred from homology"/>
<evidence type="ECO:0000256" key="7">
    <source>
        <dbReference type="ARBA" id="ARBA00022723"/>
    </source>
</evidence>
<accession>A0A7M7GC62</accession>
<reference evidence="17" key="1">
    <citation type="submission" date="2021-01" db="UniProtKB">
        <authorList>
            <consortium name="EnsemblMetazoa"/>
        </authorList>
    </citation>
    <scope>IDENTIFICATION</scope>
</reference>
<evidence type="ECO:0000256" key="14">
    <source>
        <dbReference type="PIRSR" id="PIRSR602401-1"/>
    </source>
</evidence>
<evidence type="ECO:0000256" key="1">
    <source>
        <dbReference type="ARBA" id="ARBA00001971"/>
    </source>
</evidence>
<dbReference type="Gene3D" id="1.10.630.10">
    <property type="entry name" value="Cytochrome P450"/>
    <property type="match status" value="1"/>
</dbReference>
<evidence type="ECO:0000256" key="15">
    <source>
        <dbReference type="RuleBase" id="RU000461"/>
    </source>
</evidence>
<evidence type="ECO:0008006" key="19">
    <source>
        <dbReference type="Google" id="ProtNLM"/>
    </source>
</evidence>
<evidence type="ECO:0000256" key="2">
    <source>
        <dbReference type="ARBA" id="ARBA00003690"/>
    </source>
</evidence>
<dbReference type="GO" id="GO:0005789">
    <property type="term" value="C:endoplasmic reticulum membrane"/>
    <property type="evidence" value="ECO:0007669"/>
    <property type="project" value="UniProtKB-SubCell"/>
</dbReference>
<name>A0A7M7GC62_NASVI</name>
<dbReference type="OrthoDB" id="1470350at2759"/>
<comment type="similarity">
    <text evidence="5 15">Belongs to the cytochrome P450 family.</text>
</comment>
<evidence type="ECO:0000256" key="12">
    <source>
        <dbReference type="ARBA" id="ARBA00023033"/>
    </source>
</evidence>
<organism evidence="17 18">
    <name type="scientific">Nasonia vitripennis</name>
    <name type="common">Parasitic wasp</name>
    <dbReference type="NCBI Taxonomy" id="7425"/>
    <lineage>
        <taxon>Eukaryota</taxon>
        <taxon>Metazoa</taxon>
        <taxon>Ecdysozoa</taxon>
        <taxon>Arthropoda</taxon>
        <taxon>Hexapoda</taxon>
        <taxon>Insecta</taxon>
        <taxon>Pterygota</taxon>
        <taxon>Neoptera</taxon>
        <taxon>Endopterygota</taxon>
        <taxon>Hymenoptera</taxon>
        <taxon>Apocrita</taxon>
        <taxon>Proctotrupomorpha</taxon>
        <taxon>Chalcidoidea</taxon>
        <taxon>Pteromalidae</taxon>
        <taxon>Pteromalinae</taxon>
        <taxon>Nasonia</taxon>
    </lineage>
</organism>
<evidence type="ECO:0000313" key="18">
    <source>
        <dbReference type="Proteomes" id="UP000002358"/>
    </source>
</evidence>
<dbReference type="PRINTS" id="PR00385">
    <property type="entry name" value="P450"/>
</dbReference>
<keyword evidence="6 14" id="KW-0349">Heme</keyword>
<keyword evidence="18" id="KW-1185">Reference proteome</keyword>
<dbReference type="GO" id="GO:0005506">
    <property type="term" value="F:iron ion binding"/>
    <property type="evidence" value="ECO:0007669"/>
    <property type="project" value="InterPro"/>
</dbReference>
<evidence type="ECO:0000256" key="4">
    <source>
        <dbReference type="ARBA" id="ARBA00004406"/>
    </source>
</evidence>
<dbReference type="GO" id="GO:0004497">
    <property type="term" value="F:monooxygenase activity"/>
    <property type="evidence" value="ECO:0007669"/>
    <property type="project" value="UniProtKB-KW"/>
</dbReference>
<evidence type="ECO:0000256" key="9">
    <source>
        <dbReference type="ARBA" id="ARBA00022848"/>
    </source>
</evidence>
<keyword evidence="16" id="KW-0812">Transmembrane</keyword>
<dbReference type="SMR" id="A0A7M7GC62"/>
<dbReference type="AlphaFoldDB" id="A0A7M7GC62"/>
<dbReference type="InterPro" id="IPR001128">
    <property type="entry name" value="Cyt_P450"/>
</dbReference>
<feature type="binding site" description="axial binding residue" evidence="14">
    <location>
        <position position="457"/>
    </location>
    <ligand>
        <name>heme</name>
        <dbReference type="ChEBI" id="CHEBI:30413"/>
    </ligand>
    <ligandPart>
        <name>Fe</name>
        <dbReference type="ChEBI" id="CHEBI:18248"/>
    </ligandPart>
</feature>
<dbReference type="PANTHER" id="PTHR24291:SF189">
    <property type="entry name" value="CYTOCHROME P450 4C3-RELATED"/>
    <property type="match status" value="1"/>
</dbReference>
<keyword evidence="7 14" id="KW-0479">Metal-binding</keyword>
<evidence type="ECO:0000256" key="5">
    <source>
        <dbReference type="ARBA" id="ARBA00010617"/>
    </source>
</evidence>
<keyword evidence="11 14" id="KW-0408">Iron</keyword>
<dbReference type="EnsemblMetazoa" id="XM_001607135">
    <property type="protein sequence ID" value="XP_001607185"/>
    <property type="gene ID" value="LOC100123538"/>
</dbReference>
<evidence type="ECO:0000256" key="10">
    <source>
        <dbReference type="ARBA" id="ARBA00023002"/>
    </source>
</evidence>
<dbReference type="OMA" id="WRLYPVT"/>
<evidence type="ECO:0000256" key="16">
    <source>
        <dbReference type="SAM" id="Phobius"/>
    </source>
</evidence>
<keyword evidence="16" id="KW-1133">Transmembrane helix</keyword>
<evidence type="ECO:0000313" key="17">
    <source>
        <dbReference type="EnsemblMetazoa" id="XP_001607185"/>
    </source>
</evidence>
<evidence type="ECO:0000256" key="11">
    <source>
        <dbReference type="ARBA" id="ARBA00023004"/>
    </source>
</evidence>
<sequence>MLVDEYAPPPPSLSSRLTFTLGLIVFLLLSRLAVRRAKFLYSLRNIPYPPALPLLGNFVQLLCNLEDFFAKLTEWAQEFGDIYLLWVGLRPFVFVYRMEAVGTLLSSRQHIDKSLEYEYLKPWLGSGLITSTGERWLARRKLLTPTFHSELLKGYFRVTLREADTFVECLRSEIGKLEFDIVPFAKRAALDTICVCAMGHQLNAQVNRRNEYVQAVQRLTAISQRRFTSILLKPELLFKVSTLGREHDRALRVIEDFVNGVITDTKRDWLGSRLRRARASNNNERKPRPETLLDLLLQMVQNGEKLTDNDLRDEVNTFMFAGHDTVGMSVSWILYSLGRHPEYQERIIREVEDLLAAEGELGFESYNRLHWLGACVKEAWRLYPVTPLIARQINSPITLQNHDIPVGTTVLINSYLLHRDPRYFPEPERFKPERFLPGASKPPSFAFIPFSAGSRNCIGYKFATIEVKVTVLALLRAYRFRAILREDQLHLLSQVVLDNVGGIQLSITPRQPS</sequence>
<keyword evidence="8" id="KW-0256">Endoplasmic reticulum</keyword>
<dbReference type="SUPFAM" id="SSF48264">
    <property type="entry name" value="Cytochrome P450"/>
    <property type="match status" value="1"/>
</dbReference>
<dbReference type="InterPro" id="IPR002401">
    <property type="entry name" value="Cyt_P450_E_grp-I"/>
</dbReference>
<dbReference type="CDD" id="cd20628">
    <property type="entry name" value="CYP4"/>
    <property type="match status" value="1"/>
</dbReference>
<dbReference type="KEGG" id="nvi:100123538"/>
<comment type="cofactor">
    <cofactor evidence="1 14">
        <name>heme</name>
        <dbReference type="ChEBI" id="CHEBI:30413"/>
    </cofactor>
</comment>
<comment type="subcellular location">
    <subcellularLocation>
        <location evidence="4">Endoplasmic reticulum membrane</location>
        <topology evidence="4">Peripheral membrane protein</topology>
    </subcellularLocation>
    <subcellularLocation>
        <location evidence="3">Microsome membrane</location>
        <topology evidence="3">Peripheral membrane protein</topology>
    </subcellularLocation>
</comment>
<evidence type="ECO:0000256" key="13">
    <source>
        <dbReference type="ARBA" id="ARBA00023136"/>
    </source>
</evidence>
<evidence type="ECO:0000256" key="6">
    <source>
        <dbReference type="ARBA" id="ARBA00022617"/>
    </source>
</evidence>
<dbReference type="Proteomes" id="UP000002358">
    <property type="component" value="Chromosome 4"/>
</dbReference>
<dbReference type="PROSITE" id="PS00086">
    <property type="entry name" value="CYTOCHROME_P450"/>
    <property type="match status" value="1"/>
</dbReference>
<keyword evidence="9" id="KW-0492">Microsome</keyword>
<dbReference type="InterPro" id="IPR050196">
    <property type="entry name" value="Cytochrome_P450_Monoox"/>
</dbReference>
<dbReference type="InParanoid" id="A0A7M7GC62"/>
<dbReference type="Pfam" id="PF00067">
    <property type="entry name" value="p450"/>
    <property type="match status" value="1"/>
</dbReference>
<dbReference type="PRINTS" id="PR00463">
    <property type="entry name" value="EP450I"/>
</dbReference>